<evidence type="ECO:0000256" key="8">
    <source>
        <dbReference type="SAM" id="MobiDB-lite"/>
    </source>
</evidence>
<keyword evidence="9" id="KW-0472">Membrane</keyword>
<dbReference type="Pfam" id="PF08376">
    <property type="entry name" value="NIT"/>
    <property type="match status" value="1"/>
</dbReference>
<dbReference type="OrthoDB" id="3845898at2"/>
<dbReference type="Gene3D" id="3.30.565.10">
    <property type="entry name" value="Histidine kinase-like ATPase, C-terminal domain"/>
    <property type="match status" value="1"/>
</dbReference>
<dbReference type="InterPro" id="IPR036890">
    <property type="entry name" value="HATPase_C_sf"/>
</dbReference>
<dbReference type="InterPro" id="IPR013587">
    <property type="entry name" value="Nitrate/nitrite_sensing"/>
</dbReference>
<keyword evidence="7 9" id="KW-1133">Transmembrane helix</keyword>
<dbReference type="PANTHER" id="PTHR45436">
    <property type="entry name" value="SENSOR HISTIDINE KINASE YKOH"/>
    <property type="match status" value="1"/>
</dbReference>
<evidence type="ECO:0000256" key="3">
    <source>
        <dbReference type="ARBA" id="ARBA00022553"/>
    </source>
</evidence>
<organism evidence="12 13">
    <name type="scientific">Thermostaphylospora chromogena</name>
    <dbReference type="NCBI Taxonomy" id="35622"/>
    <lineage>
        <taxon>Bacteria</taxon>
        <taxon>Bacillati</taxon>
        <taxon>Actinomycetota</taxon>
        <taxon>Actinomycetes</taxon>
        <taxon>Streptosporangiales</taxon>
        <taxon>Thermomonosporaceae</taxon>
        <taxon>Thermostaphylospora</taxon>
    </lineage>
</organism>
<dbReference type="GO" id="GO:0005886">
    <property type="term" value="C:plasma membrane"/>
    <property type="evidence" value="ECO:0007669"/>
    <property type="project" value="TreeGrafter"/>
</dbReference>
<dbReference type="InterPro" id="IPR010910">
    <property type="entry name" value="Nitrate/nitrite_sensing_bac"/>
</dbReference>
<feature type="region of interest" description="Disordered" evidence="8">
    <location>
        <begin position="636"/>
        <end position="958"/>
    </location>
</feature>
<dbReference type="PROSITE" id="PS50109">
    <property type="entry name" value="HIS_KIN"/>
    <property type="match status" value="1"/>
</dbReference>
<dbReference type="Proteomes" id="UP000217103">
    <property type="component" value="Unassembled WGS sequence"/>
</dbReference>
<dbReference type="InterPro" id="IPR003594">
    <property type="entry name" value="HATPase_dom"/>
</dbReference>
<evidence type="ECO:0000256" key="4">
    <source>
        <dbReference type="ARBA" id="ARBA00022679"/>
    </source>
</evidence>
<dbReference type="PROSITE" id="PS50906">
    <property type="entry name" value="NIT"/>
    <property type="match status" value="1"/>
</dbReference>
<keyword evidence="5 9" id="KW-0812">Transmembrane</keyword>
<evidence type="ECO:0000259" key="11">
    <source>
        <dbReference type="PROSITE" id="PS50906"/>
    </source>
</evidence>
<feature type="compositionally biased region" description="Basic and acidic residues" evidence="8">
    <location>
        <begin position="936"/>
        <end position="958"/>
    </location>
</feature>
<evidence type="ECO:0000313" key="12">
    <source>
        <dbReference type="EMBL" id="SDQ70825.1"/>
    </source>
</evidence>
<evidence type="ECO:0000259" key="10">
    <source>
        <dbReference type="PROSITE" id="PS50109"/>
    </source>
</evidence>
<dbReference type="RefSeq" id="WP_093258603.1">
    <property type="nucleotide sequence ID" value="NZ_FNKK01000002.1"/>
</dbReference>
<dbReference type="AlphaFoldDB" id="A0A1H1D2T1"/>
<name>A0A1H1D2T1_9ACTN</name>
<feature type="compositionally biased region" description="Basic and acidic residues" evidence="8">
    <location>
        <begin position="891"/>
        <end position="900"/>
    </location>
</feature>
<keyword evidence="3" id="KW-0597">Phosphoprotein</keyword>
<keyword evidence="4" id="KW-0808">Transferase</keyword>
<dbReference type="InterPro" id="IPR005467">
    <property type="entry name" value="His_kinase_dom"/>
</dbReference>
<reference evidence="12 13" key="1">
    <citation type="submission" date="2016-10" db="EMBL/GenBank/DDBJ databases">
        <authorList>
            <person name="de Groot N.N."/>
        </authorList>
    </citation>
    <scope>NUCLEOTIDE SEQUENCE [LARGE SCALE GENOMIC DNA]</scope>
    <source>
        <strain evidence="12 13">DSM 43794</strain>
    </source>
</reference>
<dbReference type="SMART" id="SM00387">
    <property type="entry name" value="HATPase_c"/>
    <property type="match status" value="1"/>
</dbReference>
<dbReference type="EMBL" id="FNKK01000002">
    <property type="protein sequence ID" value="SDQ70825.1"/>
    <property type="molecule type" value="Genomic_DNA"/>
</dbReference>
<evidence type="ECO:0000313" key="13">
    <source>
        <dbReference type="Proteomes" id="UP000217103"/>
    </source>
</evidence>
<dbReference type="EC" id="2.7.13.3" evidence="2"/>
<proteinExistence type="predicted"/>
<sequence length="958" mass="102287">MGSGNRSIRFRIFLLLLLPLLSLSALWGFVLNLTIGDGLVLLKVDALYKTIGVPSTELGAHLQRERALSAVAISSRVITSELGAQRAATDASLKEFRKSATSEEAADVVPPALRPPLQVLLDELDRLPEIRRGIDERSVTRLKALTDYNRILDQLFRVYDQLVAVPDLSIYQQAAALQTMGNAREILAREDALISGALIDKRFSHDEHYAAAEYVALRRFLHAKGLSALDAELRAPYEEVLGSPLFREYMQLEQQLVTSSNMGTLPPAAESRWRVVTDDLMAKLDKLAVDGSAVLTERSTSIAIGVLIRIGVAGGIGLIAVVASIIFSVRFGRRMVRELSGLRKAATELAHIRLPGIVERLSRAEKVDVEAEAPPIQAGGSLEVADVARAFSAVQRTAIEAAVGQAKLREGVNQVFLNLARRKQSLLRRQHEILDAMQRRTADPNDLEDLYRIDHLTTRMRRHAENLIVLSGAQAGRTWRNPIPIIDVLRAAAAEVEDYTRVNVVPGTDATLIGPAVADVTHLIAELIDNAAMFSPPDTTVTVRGDMVGNGFAVEVEDRGLGLTPEEYAAINERLAHPPEFDPAESDRLGLFVVGRLAARHGINVMLRPSPFGGTTAIVLIPRSLLGERVPPLRSNTLTLPTRTSTRRERRWQRRAELQGADGAEVAGAPTRSGLHRLDGAGTPQEDARADGVTRTDGAGTDMGEVAVIRPRAADAPDSAGTAAVDGTTGDGDPAADTPAGGNAAANAPAGDGTTGDNATVDAPAGDGGPAANTPTGDTPAPTVTVLPAPVADAPVADASAARGTAAAPKDRDTSPAEDSMEVSMEVSAENRTAAPVVRDLFTPHVPVSAPADPEEPRSPSADPAGQPEASAGLPRRIRQANMAPQLRRQHAADSPRSTDRFGLSSGNETEGDGPVPRSPDEVRALFSAFQQGSRRGREEADQARNTERNTTGDKRDE</sequence>
<protein>
    <recommendedName>
        <fullName evidence="2">histidine kinase</fullName>
        <ecNumber evidence="2">2.7.13.3</ecNumber>
    </recommendedName>
</protein>
<evidence type="ECO:0000256" key="7">
    <source>
        <dbReference type="ARBA" id="ARBA00022989"/>
    </source>
</evidence>
<dbReference type="GO" id="GO:0004673">
    <property type="term" value="F:protein histidine kinase activity"/>
    <property type="evidence" value="ECO:0007669"/>
    <property type="project" value="UniProtKB-EC"/>
</dbReference>
<keyword evidence="6 12" id="KW-0418">Kinase</keyword>
<feature type="domain" description="NIT" evidence="11">
    <location>
        <begin position="53"/>
        <end position="302"/>
    </location>
</feature>
<comment type="catalytic activity">
    <reaction evidence="1">
        <text>ATP + protein L-histidine = ADP + protein N-phospho-L-histidine.</text>
        <dbReference type="EC" id="2.7.13.3"/>
    </reaction>
</comment>
<dbReference type="SUPFAM" id="SSF55874">
    <property type="entry name" value="ATPase domain of HSP90 chaperone/DNA topoisomerase II/histidine kinase"/>
    <property type="match status" value="1"/>
</dbReference>
<evidence type="ECO:0000256" key="9">
    <source>
        <dbReference type="SAM" id="Phobius"/>
    </source>
</evidence>
<evidence type="ECO:0000256" key="2">
    <source>
        <dbReference type="ARBA" id="ARBA00012438"/>
    </source>
</evidence>
<feature type="compositionally biased region" description="Low complexity" evidence="8">
    <location>
        <begin position="714"/>
        <end position="808"/>
    </location>
</feature>
<evidence type="ECO:0000256" key="5">
    <source>
        <dbReference type="ARBA" id="ARBA00022692"/>
    </source>
</evidence>
<feature type="transmembrane region" description="Helical" evidence="9">
    <location>
        <begin position="302"/>
        <end position="327"/>
    </location>
</feature>
<gene>
    <name evidence="12" type="ORF">SAMN04489764_1794</name>
</gene>
<dbReference type="STRING" id="35622.SAMN04489764_1794"/>
<evidence type="ECO:0000256" key="1">
    <source>
        <dbReference type="ARBA" id="ARBA00000085"/>
    </source>
</evidence>
<accession>A0A1H1D2T1</accession>
<dbReference type="PANTHER" id="PTHR45436:SF5">
    <property type="entry name" value="SENSOR HISTIDINE KINASE TRCS"/>
    <property type="match status" value="1"/>
</dbReference>
<feature type="domain" description="Histidine kinase" evidence="10">
    <location>
        <begin position="520"/>
        <end position="625"/>
    </location>
</feature>
<dbReference type="GO" id="GO:0000160">
    <property type="term" value="P:phosphorelay signal transduction system"/>
    <property type="evidence" value="ECO:0007669"/>
    <property type="project" value="TreeGrafter"/>
</dbReference>
<keyword evidence="13" id="KW-1185">Reference proteome</keyword>
<dbReference type="Pfam" id="PF02518">
    <property type="entry name" value="HATPase_c"/>
    <property type="match status" value="1"/>
</dbReference>
<dbReference type="InterPro" id="IPR050428">
    <property type="entry name" value="TCS_sensor_his_kinase"/>
</dbReference>
<evidence type="ECO:0000256" key="6">
    <source>
        <dbReference type="ARBA" id="ARBA00022777"/>
    </source>
</evidence>